<dbReference type="PATRIC" id="fig|1357400.3.peg.1851"/>
<sequence length="408" mass="44551">MQNSKKIDSTAQKKSSKIFDFKILALSSLLATSANALEIPDIKIDTKGTLGAVGAADFASSNSHIGVMAKIGATFSLENGFVWGIGAIGGWTPWVQREATVIYASSGDAAQAYIGYENSLVSFFAGRFDNEFAKFEWLGGNVQGLSLRFKTYEETMSYWLTYANSYLYNGVQKDDVQGERIAANLGSLISYNTGSRKNELVGGEIVAGGVDFDYKGVLLKPFVLFNTKVQNSFLLQGGIKAGLNLPIGQSGLFSYTTLRAMYQYWDIAQGGAASSVLVWGDEAMSIKNFNFGGGVVWIMGNRNNRIYALSDSSRFYGRSFFGNGIAPYLQGSSLYGYVFGGIDLQEKIGARLDVMISFGTYTEYSIMSDFALWKREAMRLSAGVGYAYMDANNFGKGNSLRAFVRFAY</sequence>
<keyword evidence="1" id="KW-0732">Signal</keyword>
<name>V8C848_9HELI</name>
<dbReference type="STRING" id="1357400.HMPREF2086_01383"/>
<reference evidence="2 3" key="1">
    <citation type="journal article" date="2014" name="Genome Announc.">
        <title>Draft genome sequences of six enterohepatic helicobacter species isolated from humans and one from rhesus macaques.</title>
        <authorList>
            <person name="Shen Z."/>
            <person name="Sheh A."/>
            <person name="Young S.K."/>
            <person name="Abouelliel A."/>
            <person name="Ward D.V."/>
            <person name="Earl A.M."/>
            <person name="Fox J.G."/>
        </authorList>
    </citation>
    <scope>NUCLEOTIDE SEQUENCE [LARGE SCALE GENOMIC DNA]</scope>
    <source>
        <strain evidence="2 3">MIT 99-5501</strain>
    </source>
</reference>
<evidence type="ECO:0000313" key="2">
    <source>
        <dbReference type="EMBL" id="ETD23578.1"/>
    </source>
</evidence>
<evidence type="ECO:0008006" key="4">
    <source>
        <dbReference type="Google" id="ProtNLM"/>
    </source>
</evidence>
<dbReference type="AlphaFoldDB" id="V8C848"/>
<feature type="chain" id="PRO_5004767627" description="Outer membrane protein" evidence="1">
    <location>
        <begin position="37"/>
        <end position="408"/>
    </location>
</feature>
<dbReference type="EMBL" id="AZJI01000005">
    <property type="protein sequence ID" value="ETD23578.1"/>
    <property type="molecule type" value="Genomic_DNA"/>
</dbReference>
<evidence type="ECO:0000313" key="3">
    <source>
        <dbReference type="Proteomes" id="UP000018731"/>
    </source>
</evidence>
<accession>V8C848</accession>
<dbReference type="OrthoDB" id="5317090at2"/>
<dbReference type="Proteomes" id="UP000018731">
    <property type="component" value="Unassembled WGS sequence"/>
</dbReference>
<gene>
    <name evidence="2" type="ORF">HMPREF2086_01383</name>
</gene>
<dbReference type="RefSeq" id="WP_023928125.1">
    <property type="nucleotide sequence ID" value="NZ_KI669454.1"/>
</dbReference>
<feature type="signal peptide" evidence="1">
    <location>
        <begin position="1"/>
        <end position="36"/>
    </location>
</feature>
<organism evidence="2 3">
    <name type="scientific">Helicobacter macacae MIT 99-5501</name>
    <dbReference type="NCBI Taxonomy" id="1357400"/>
    <lineage>
        <taxon>Bacteria</taxon>
        <taxon>Pseudomonadati</taxon>
        <taxon>Campylobacterota</taxon>
        <taxon>Epsilonproteobacteria</taxon>
        <taxon>Campylobacterales</taxon>
        <taxon>Helicobacteraceae</taxon>
        <taxon>Helicobacter</taxon>
    </lineage>
</organism>
<keyword evidence="3" id="KW-1185">Reference proteome</keyword>
<comment type="caution">
    <text evidence="2">The sequence shown here is derived from an EMBL/GenBank/DDBJ whole genome shotgun (WGS) entry which is preliminary data.</text>
</comment>
<protein>
    <recommendedName>
        <fullName evidence="4">Outer membrane protein</fullName>
    </recommendedName>
</protein>
<dbReference type="HOGENOM" id="CLU_694025_0_0_7"/>
<proteinExistence type="predicted"/>
<evidence type="ECO:0000256" key="1">
    <source>
        <dbReference type="SAM" id="SignalP"/>
    </source>
</evidence>